<gene>
    <name evidence="4" type="ORF">D3C57_145280</name>
</gene>
<dbReference type="GO" id="GO:0016491">
    <property type="term" value="F:oxidoreductase activity"/>
    <property type="evidence" value="ECO:0007669"/>
    <property type="project" value="UniProtKB-KW"/>
</dbReference>
<dbReference type="InterPro" id="IPR020904">
    <property type="entry name" value="Sc_DH/Rdtase_CS"/>
</dbReference>
<dbReference type="AlphaFoldDB" id="A0A3L8QXA0"/>
<evidence type="ECO:0000256" key="3">
    <source>
        <dbReference type="RuleBase" id="RU000363"/>
    </source>
</evidence>
<protein>
    <recommendedName>
        <fullName evidence="6">3-hydroxy-2-methylbutyryl-CoA dehydrogenase</fullName>
    </recommendedName>
</protein>
<dbReference type="PANTHER" id="PTHR43658:SF8">
    <property type="entry name" value="17-BETA-HYDROXYSTEROID DEHYDROGENASE 14-RELATED"/>
    <property type="match status" value="1"/>
</dbReference>
<name>A0A3L8QXA0_STRRN</name>
<proteinExistence type="inferred from homology"/>
<dbReference type="PANTHER" id="PTHR43658">
    <property type="entry name" value="SHORT-CHAIN DEHYDROGENASE/REDUCTASE"/>
    <property type="match status" value="1"/>
</dbReference>
<comment type="similarity">
    <text evidence="1 3">Belongs to the short-chain dehydrogenases/reductases (SDR) family.</text>
</comment>
<dbReference type="STRING" id="1343740.M271_49500"/>
<evidence type="ECO:0008006" key="6">
    <source>
        <dbReference type="Google" id="ProtNLM"/>
    </source>
</evidence>
<organism evidence="4 5">
    <name type="scientific">Streptomyces rapamycinicus (strain ATCC 29253 / DSM 41530 / NRRL 5491 / AYB-994)</name>
    <name type="common">Streptomyces hygroscopicus (strain ATCC 29253)</name>
    <dbReference type="NCBI Taxonomy" id="1343740"/>
    <lineage>
        <taxon>Bacteria</taxon>
        <taxon>Bacillati</taxon>
        <taxon>Actinomycetota</taxon>
        <taxon>Actinomycetes</taxon>
        <taxon>Kitasatosporales</taxon>
        <taxon>Streptomycetaceae</taxon>
        <taxon>Streptomyces</taxon>
        <taxon>Streptomyces violaceusniger group</taxon>
    </lineage>
</organism>
<dbReference type="SUPFAM" id="SSF51735">
    <property type="entry name" value="NAD(P)-binding Rossmann-fold domains"/>
    <property type="match status" value="1"/>
</dbReference>
<dbReference type="PROSITE" id="PS00061">
    <property type="entry name" value="ADH_SHORT"/>
    <property type="match status" value="1"/>
</dbReference>
<reference evidence="4 5" key="1">
    <citation type="journal article" date="2018" name="J. Biol. Chem.">
        <title>Discovery of the actinoplanic acid pathway in Streptomyces rapamycinicus reveals a genetically conserved synergism with rapamycin.</title>
        <authorList>
            <person name="Mrak P."/>
            <person name="Krastel P."/>
            <person name="Pivk Lukancic P."/>
            <person name="Tao J."/>
            <person name="Pistorius D."/>
            <person name="Moore C.M."/>
        </authorList>
    </citation>
    <scope>NUCLEOTIDE SEQUENCE [LARGE SCALE GENOMIC DNA]</scope>
    <source>
        <strain evidence="4 5">NRRL 5491</strain>
    </source>
</reference>
<evidence type="ECO:0000256" key="2">
    <source>
        <dbReference type="ARBA" id="ARBA00023002"/>
    </source>
</evidence>
<dbReference type="EMBL" id="QYCY01000004">
    <property type="protein sequence ID" value="RLV71901.1"/>
    <property type="molecule type" value="Genomic_DNA"/>
</dbReference>
<evidence type="ECO:0000256" key="1">
    <source>
        <dbReference type="ARBA" id="ARBA00006484"/>
    </source>
</evidence>
<keyword evidence="2" id="KW-0560">Oxidoreductase</keyword>
<dbReference type="Proteomes" id="UP000281594">
    <property type="component" value="Unassembled WGS sequence"/>
</dbReference>
<dbReference type="RefSeq" id="WP_121826429.1">
    <property type="nucleotide sequence ID" value="NC_022785.1"/>
</dbReference>
<accession>A0A3L8QXA0</accession>
<sequence length="254" mass="26264">MRVAGMSAVVTGGASGLGLGTVNRLAEAGAHVVIADLPSSPGQKIADALGDRVRFVPTDVTDEDQFRAALAAAGEAGPPRILVHCAGINHTLRVVDRDGRPGELAGFGKVIEVNLVGSYNALRLGGAAMAATEPVDGERGVIILTASVAAYEGQIGQIAYSASKGGVVAMTIVAARDLAGRGIRVNTIAPGLMKTPLFDALREDVQTSLAETVPNPKRFGSPEEYGHTAQFLIENAYVNGETLRLDGAIRMAPR</sequence>
<dbReference type="PRINTS" id="PR00081">
    <property type="entry name" value="GDHRDH"/>
</dbReference>
<evidence type="ECO:0000313" key="5">
    <source>
        <dbReference type="Proteomes" id="UP000281594"/>
    </source>
</evidence>
<dbReference type="InterPro" id="IPR002347">
    <property type="entry name" value="SDR_fam"/>
</dbReference>
<evidence type="ECO:0000313" key="4">
    <source>
        <dbReference type="EMBL" id="RLV71901.1"/>
    </source>
</evidence>
<dbReference type="InterPro" id="IPR036291">
    <property type="entry name" value="NAD(P)-bd_dom_sf"/>
</dbReference>
<dbReference type="Gene3D" id="3.40.50.720">
    <property type="entry name" value="NAD(P)-binding Rossmann-like Domain"/>
    <property type="match status" value="1"/>
</dbReference>
<comment type="caution">
    <text evidence="4">The sequence shown here is derived from an EMBL/GenBank/DDBJ whole genome shotgun (WGS) entry which is preliminary data.</text>
</comment>
<dbReference type="PRINTS" id="PR00080">
    <property type="entry name" value="SDRFAMILY"/>
</dbReference>
<dbReference type="Pfam" id="PF00106">
    <property type="entry name" value="adh_short"/>
    <property type="match status" value="1"/>
</dbReference>